<dbReference type="Pfam" id="PF02335">
    <property type="entry name" value="Cytochrom_C552"/>
    <property type="match status" value="1"/>
</dbReference>
<evidence type="ECO:0000256" key="7">
    <source>
        <dbReference type="ARBA" id="ARBA00022837"/>
    </source>
</evidence>
<keyword evidence="11" id="KW-1133">Transmembrane helix</keyword>
<dbReference type="AlphaFoldDB" id="H5Y066"/>
<evidence type="ECO:0000256" key="10">
    <source>
        <dbReference type="ARBA" id="ARBA00049131"/>
    </source>
</evidence>
<keyword evidence="4" id="KW-0349">Heme</keyword>
<dbReference type="GO" id="GO:0046872">
    <property type="term" value="F:metal ion binding"/>
    <property type="evidence" value="ECO:0007669"/>
    <property type="project" value="UniProtKB-KW"/>
</dbReference>
<keyword evidence="9" id="KW-0408">Iron</keyword>
<sequence>MDNKTYSRKHLGIAVVTTTILAAVMFAGAFFFVTHNQEPRREQLGEIAANETDPAVWGNYYPLHYQTYQENFNNTEKPSHFETKPYMKPLYAGLGFANEFNEPRGHVYTLEDIREIDPSRYKTGAACNTCKSSQIPGLIEKYGDKYYTMSFEEINSQLKDPIACLNCHDPKTMELKITQPALIQAFERQGKDITKATRQEMRSLVCAQCHVTYYFKPESKILTFPWDNGIKADEILAYFDEDNFSEWKHPDAGTGLVKVRHAEYETFMGSTHQTAGLACADCHMPYVKIGNTKVSSHNWTSPLKTIDQSCAVCHREGSEWLTARVKDTQEKTKEVQDLAGEAVVQAINELKTAGETPGVNAELLAQAQEMHRKGQWYLDYVMVTNGYGFHNPAESLNNLGKAIDYAHQARQLAKDARVKTSE</sequence>
<dbReference type="GO" id="GO:0019645">
    <property type="term" value="P:anaerobic electron transport chain"/>
    <property type="evidence" value="ECO:0007669"/>
    <property type="project" value="TreeGrafter"/>
</dbReference>
<dbReference type="EC" id="1.7.2.2" evidence="3"/>
<keyword evidence="11" id="KW-0812">Transmembrane</keyword>
<dbReference type="PANTHER" id="PTHR30633">
    <property type="entry name" value="CYTOCHROME C-552 RESPIRATORY NITRITE REDUCTASE"/>
    <property type="match status" value="1"/>
</dbReference>
<accession>H5Y066</accession>
<dbReference type="PANTHER" id="PTHR30633:SF0">
    <property type="entry name" value="CYTOCHROME C-552"/>
    <property type="match status" value="1"/>
</dbReference>
<keyword evidence="6" id="KW-0732">Signal</keyword>
<dbReference type="EMBL" id="CM001441">
    <property type="protein sequence ID" value="EHQ92045.1"/>
    <property type="molecule type" value="Genomic_DNA"/>
</dbReference>
<comment type="subcellular location">
    <subcellularLocation>
        <location evidence="1">Cell envelope</location>
    </subcellularLocation>
</comment>
<evidence type="ECO:0000256" key="3">
    <source>
        <dbReference type="ARBA" id="ARBA00011887"/>
    </source>
</evidence>
<evidence type="ECO:0000313" key="13">
    <source>
        <dbReference type="Proteomes" id="UP000005104"/>
    </source>
</evidence>
<evidence type="ECO:0000313" key="12">
    <source>
        <dbReference type="EMBL" id="EHQ92045.1"/>
    </source>
</evidence>
<dbReference type="SUPFAM" id="SSF48695">
    <property type="entry name" value="Multiheme cytochromes"/>
    <property type="match status" value="1"/>
</dbReference>
<dbReference type="Gene3D" id="1.20.140.10">
    <property type="entry name" value="Butyryl-CoA Dehydrogenase, subunit A, domain 3"/>
    <property type="match status" value="1"/>
</dbReference>
<dbReference type="Gene3D" id="1.10.1130.10">
    <property type="entry name" value="Flavocytochrome C3, Chain A"/>
    <property type="match status" value="1"/>
</dbReference>
<dbReference type="HOGENOM" id="CLU_035040_1_0_9"/>
<proteinExistence type="inferred from homology"/>
<name>H5Y066_9FIRM</name>
<keyword evidence="11" id="KW-0472">Membrane</keyword>
<keyword evidence="13" id="KW-1185">Reference proteome</keyword>
<evidence type="ECO:0000256" key="4">
    <source>
        <dbReference type="ARBA" id="ARBA00022617"/>
    </source>
</evidence>
<keyword evidence="8" id="KW-0560">Oxidoreductase</keyword>
<dbReference type="STRING" id="768710.DesyoDRAFT_5111"/>
<comment type="catalytic activity">
    <reaction evidence="10">
        <text>6 Fe(III)-[cytochrome c] + NH4(+) + 2 H2O = 6 Fe(II)-[cytochrome c] + nitrite + 8 H(+)</text>
        <dbReference type="Rhea" id="RHEA:13089"/>
        <dbReference type="Rhea" id="RHEA-COMP:10350"/>
        <dbReference type="Rhea" id="RHEA-COMP:14399"/>
        <dbReference type="ChEBI" id="CHEBI:15377"/>
        <dbReference type="ChEBI" id="CHEBI:15378"/>
        <dbReference type="ChEBI" id="CHEBI:16301"/>
        <dbReference type="ChEBI" id="CHEBI:28938"/>
        <dbReference type="ChEBI" id="CHEBI:29033"/>
        <dbReference type="ChEBI" id="CHEBI:29034"/>
        <dbReference type="EC" id="1.7.2.2"/>
    </reaction>
</comment>
<evidence type="ECO:0000256" key="2">
    <source>
        <dbReference type="ARBA" id="ARBA00009288"/>
    </source>
</evidence>
<dbReference type="CDD" id="cd00548">
    <property type="entry name" value="NrfA-like"/>
    <property type="match status" value="1"/>
</dbReference>
<gene>
    <name evidence="12" type="ORF">DesyoDRAFT_5111</name>
</gene>
<dbReference type="GO" id="GO:0030288">
    <property type="term" value="C:outer membrane-bounded periplasmic space"/>
    <property type="evidence" value="ECO:0007669"/>
    <property type="project" value="TreeGrafter"/>
</dbReference>
<evidence type="ECO:0000256" key="9">
    <source>
        <dbReference type="ARBA" id="ARBA00023004"/>
    </source>
</evidence>
<comment type="similarity">
    <text evidence="2">Belongs to the cytochrome c-552 family.</text>
</comment>
<organism evidence="12 13">
    <name type="scientific">Desulfosporosinus youngiae DSM 17734</name>
    <dbReference type="NCBI Taxonomy" id="768710"/>
    <lineage>
        <taxon>Bacteria</taxon>
        <taxon>Bacillati</taxon>
        <taxon>Bacillota</taxon>
        <taxon>Clostridia</taxon>
        <taxon>Eubacteriales</taxon>
        <taxon>Desulfitobacteriaceae</taxon>
        <taxon>Desulfosporosinus</taxon>
    </lineage>
</organism>
<dbReference type="GO" id="GO:0042279">
    <property type="term" value="F:nitrite reductase (cytochrome, ammonia-forming) activity"/>
    <property type="evidence" value="ECO:0007669"/>
    <property type="project" value="UniProtKB-EC"/>
</dbReference>
<dbReference type="Proteomes" id="UP000005104">
    <property type="component" value="Chromosome"/>
</dbReference>
<feature type="transmembrane region" description="Helical" evidence="11">
    <location>
        <begin position="12"/>
        <end position="33"/>
    </location>
</feature>
<keyword evidence="7" id="KW-0106">Calcium</keyword>
<reference evidence="12 13" key="1">
    <citation type="submission" date="2011-11" db="EMBL/GenBank/DDBJ databases">
        <title>The Noncontiguous Finished genome of Desulfosporosinus youngiae DSM 17734.</title>
        <authorList>
            <consortium name="US DOE Joint Genome Institute (JGI-PGF)"/>
            <person name="Lucas S."/>
            <person name="Han J."/>
            <person name="Lapidus A."/>
            <person name="Cheng J.-F."/>
            <person name="Goodwin L."/>
            <person name="Pitluck S."/>
            <person name="Peters L."/>
            <person name="Ovchinnikova G."/>
            <person name="Lu M."/>
            <person name="Land M.L."/>
            <person name="Hauser L."/>
            <person name="Pester M."/>
            <person name="Spring S."/>
            <person name="Ollivier B."/>
            <person name="Rattei T."/>
            <person name="Klenk H.-P."/>
            <person name="Wagner M."/>
            <person name="Loy A."/>
            <person name="Woyke T.J."/>
        </authorList>
    </citation>
    <scope>NUCLEOTIDE SEQUENCE [LARGE SCALE GENOMIC DNA]</scope>
    <source>
        <strain evidence="12 13">DSM 17734</strain>
    </source>
</reference>
<dbReference type="InterPro" id="IPR036280">
    <property type="entry name" value="Multihaem_cyt_sf"/>
</dbReference>
<evidence type="ECO:0000256" key="5">
    <source>
        <dbReference type="ARBA" id="ARBA00022723"/>
    </source>
</evidence>
<keyword evidence="5" id="KW-0479">Metal-binding</keyword>
<dbReference type="PIRSF" id="PIRSF000243">
    <property type="entry name" value="Cyt_c552"/>
    <property type="match status" value="1"/>
</dbReference>
<evidence type="ECO:0000256" key="8">
    <source>
        <dbReference type="ARBA" id="ARBA00023002"/>
    </source>
</evidence>
<protein>
    <recommendedName>
        <fullName evidence="3">nitrite reductase (cytochrome; ammonia-forming)</fullName>
        <ecNumber evidence="3">1.7.2.2</ecNumber>
    </recommendedName>
</protein>
<dbReference type="RefSeq" id="WP_007787252.1">
    <property type="nucleotide sequence ID" value="NZ_CM001441.1"/>
</dbReference>
<evidence type="ECO:0000256" key="1">
    <source>
        <dbReference type="ARBA" id="ARBA00004196"/>
    </source>
</evidence>
<dbReference type="GO" id="GO:0020037">
    <property type="term" value="F:heme binding"/>
    <property type="evidence" value="ECO:0007669"/>
    <property type="project" value="TreeGrafter"/>
</dbReference>
<dbReference type="eggNOG" id="COG3303">
    <property type="taxonomic scope" value="Bacteria"/>
</dbReference>
<evidence type="ECO:0000256" key="6">
    <source>
        <dbReference type="ARBA" id="ARBA00022729"/>
    </source>
</evidence>
<evidence type="ECO:0000256" key="11">
    <source>
        <dbReference type="SAM" id="Phobius"/>
    </source>
</evidence>
<dbReference type="InterPro" id="IPR003321">
    <property type="entry name" value="Cyt_c552"/>
</dbReference>